<proteinExistence type="predicted"/>
<protein>
    <recommendedName>
        <fullName evidence="2">Peptidase S9 prolyl oligopeptidase catalytic domain-containing protein</fullName>
    </recommendedName>
</protein>
<dbReference type="EMBL" id="BARS01011441">
    <property type="protein sequence ID" value="GAF89964.1"/>
    <property type="molecule type" value="Genomic_DNA"/>
</dbReference>
<comment type="caution">
    <text evidence="1">The sequence shown here is derived from an EMBL/GenBank/DDBJ whole genome shotgun (WGS) entry which is preliminary data.</text>
</comment>
<feature type="non-terminal residue" evidence="1">
    <location>
        <position position="269"/>
    </location>
</feature>
<dbReference type="Gene3D" id="3.40.50.1820">
    <property type="entry name" value="alpha/beta hydrolase"/>
    <property type="match status" value="1"/>
</dbReference>
<dbReference type="InterPro" id="IPR029058">
    <property type="entry name" value="AB_hydrolase_fold"/>
</dbReference>
<reference evidence="1" key="1">
    <citation type="journal article" date="2014" name="Front. Microbiol.">
        <title>High frequency of phylogenetically diverse reductive dehalogenase-homologous genes in deep subseafloor sedimentary metagenomes.</title>
        <authorList>
            <person name="Kawai M."/>
            <person name="Futagami T."/>
            <person name="Toyoda A."/>
            <person name="Takaki Y."/>
            <person name="Nishi S."/>
            <person name="Hori S."/>
            <person name="Arai W."/>
            <person name="Tsubouchi T."/>
            <person name="Morono Y."/>
            <person name="Uchiyama I."/>
            <person name="Ito T."/>
            <person name="Fujiyama A."/>
            <person name="Inagaki F."/>
            <person name="Takami H."/>
        </authorList>
    </citation>
    <scope>NUCLEOTIDE SEQUENCE</scope>
    <source>
        <strain evidence="1">Expedition CK06-06</strain>
    </source>
</reference>
<gene>
    <name evidence="1" type="ORF">S01H1_20812</name>
</gene>
<dbReference type="AlphaFoldDB" id="X0T9U8"/>
<evidence type="ECO:0000313" key="1">
    <source>
        <dbReference type="EMBL" id="GAF89964.1"/>
    </source>
</evidence>
<accession>X0T9U8</accession>
<organism evidence="1">
    <name type="scientific">marine sediment metagenome</name>
    <dbReference type="NCBI Taxonomy" id="412755"/>
    <lineage>
        <taxon>unclassified sequences</taxon>
        <taxon>metagenomes</taxon>
        <taxon>ecological metagenomes</taxon>
    </lineage>
</organism>
<name>X0T9U8_9ZZZZ</name>
<dbReference type="SUPFAM" id="SSF53474">
    <property type="entry name" value="alpha/beta-Hydrolases"/>
    <property type="match status" value="1"/>
</dbReference>
<evidence type="ECO:0008006" key="2">
    <source>
        <dbReference type="Google" id="ProtNLM"/>
    </source>
</evidence>
<feature type="non-terminal residue" evidence="1">
    <location>
        <position position="1"/>
    </location>
</feature>
<sequence>LPKAQKLATIGEGSGAFKLEQQVKVMQRKTGVAGYNFRYIIHDNPTNDPKAQLPEGVGLFVLTVKKTGKSHYAVVPVIGPKAAPERMAASSEPVAEKVQLPGAVLVWKHPQGSGAVYTHWMDGATWDPMAEGNAYNFGVAVPKGYDGAKPLPVMFYGHGMGGTYSVSDSAPYWPCLWIWHGDKSGSWFLGMMSRDRTKVVNYAEQRVRWSAKWLAAGRANQFWKVDMRRVQAHGHSMGGTACNAWALRMGDIFCTTVDSAGATIHSRNR</sequence>